<organism evidence="1">
    <name type="scientific">Listeria monocytogenes</name>
    <dbReference type="NCBI Taxonomy" id="1639"/>
    <lineage>
        <taxon>Bacteria</taxon>
        <taxon>Bacillati</taxon>
        <taxon>Bacillota</taxon>
        <taxon>Bacilli</taxon>
        <taxon>Bacillales</taxon>
        <taxon>Listeriaceae</taxon>
        <taxon>Listeria</taxon>
    </lineage>
</organism>
<dbReference type="EMBL" id="QDCA01000003">
    <property type="protein sequence ID" value="KAA9534114.1"/>
    <property type="molecule type" value="Genomic_DNA"/>
</dbReference>
<protein>
    <submittedName>
        <fullName evidence="1">Uncharacterized protein</fullName>
    </submittedName>
</protein>
<sequence>MEDFAKTNLYRLNHTVSYLQGAVETAVVMRHEYEIARDKQKSEDVGDYTEENVIRFLRNCSREIKETLKSVDMYLSSLEESEEA</sequence>
<dbReference type="AlphaFoldDB" id="A0A6C8N2W0"/>
<dbReference type="RefSeq" id="WP_150884186.1">
    <property type="nucleotide sequence ID" value="NZ_QDCB01000004.1"/>
</dbReference>
<evidence type="ECO:0000313" key="1">
    <source>
        <dbReference type="EMBL" id="KAA9534114.1"/>
    </source>
</evidence>
<reference evidence="1" key="1">
    <citation type="submission" date="2018-04" db="EMBL/GenBank/DDBJ databases">
        <title>Genome Analysis of a Prevalent Clone of Listeria monocytogenes Sequence Type 87 in China.</title>
        <authorList>
            <person name="Wang Y."/>
        </authorList>
    </citation>
    <scope>NUCLEOTIDE SEQUENCE</scope>
    <source>
        <strain evidence="1">ICDC_LM0449</strain>
    </source>
</reference>
<name>A0A6C8N2W0_LISMN</name>
<gene>
    <name evidence="1" type="ORF">DCK33_08210</name>
</gene>
<proteinExistence type="predicted"/>
<comment type="caution">
    <text evidence="1">The sequence shown here is derived from an EMBL/GenBank/DDBJ whole genome shotgun (WGS) entry which is preliminary data.</text>
</comment>
<accession>A0A6C8N2W0</accession>